<dbReference type="SUPFAM" id="SSF55729">
    <property type="entry name" value="Acyl-CoA N-acyltransferases (Nat)"/>
    <property type="match status" value="1"/>
</dbReference>
<dbReference type="Proteomes" id="UP000519439">
    <property type="component" value="Unassembled WGS sequence"/>
</dbReference>
<evidence type="ECO:0000259" key="3">
    <source>
        <dbReference type="PROSITE" id="PS51186"/>
    </source>
</evidence>
<dbReference type="PANTHER" id="PTHR13947">
    <property type="entry name" value="GNAT FAMILY N-ACETYLTRANSFERASE"/>
    <property type="match status" value="1"/>
</dbReference>
<dbReference type="GO" id="GO:0003700">
    <property type="term" value="F:DNA-binding transcription factor activity"/>
    <property type="evidence" value="ECO:0007669"/>
    <property type="project" value="InterPro"/>
</dbReference>
<dbReference type="InterPro" id="IPR050769">
    <property type="entry name" value="NAT_camello-type"/>
</dbReference>
<evidence type="ECO:0000313" key="5">
    <source>
        <dbReference type="Proteomes" id="UP000519439"/>
    </source>
</evidence>
<dbReference type="InterPro" id="IPR000835">
    <property type="entry name" value="HTH_MarR-typ"/>
</dbReference>
<name>A0A7W6IGA8_9HYPH</name>
<dbReference type="PRINTS" id="PR00598">
    <property type="entry name" value="HTHMARR"/>
</dbReference>
<dbReference type="Gene3D" id="3.40.630.30">
    <property type="match status" value="1"/>
</dbReference>
<dbReference type="GO" id="GO:0008080">
    <property type="term" value="F:N-acetyltransferase activity"/>
    <property type="evidence" value="ECO:0007669"/>
    <property type="project" value="InterPro"/>
</dbReference>
<dbReference type="EMBL" id="JACIDC010000008">
    <property type="protein sequence ID" value="MBB4040972.1"/>
    <property type="molecule type" value="Genomic_DNA"/>
</dbReference>
<feature type="domain" description="HTH marR-type" evidence="2">
    <location>
        <begin position="1"/>
        <end position="144"/>
    </location>
</feature>
<dbReference type="GO" id="GO:0003677">
    <property type="term" value="F:DNA binding"/>
    <property type="evidence" value="ECO:0007669"/>
    <property type="project" value="UniProtKB-KW"/>
</dbReference>
<evidence type="ECO:0000256" key="1">
    <source>
        <dbReference type="ARBA" id="ARBA00022679"/>
    </source>
</evidence>
<dbReference type="Gene3D" id="1.10.10.10">
    <property type="entry name" value="Winged helix-like DNA-binding domain superfamily/Winged helix DNA-binding domain"/>
    <property type="match status" value="1"/>
</dbReference>
<dbReference type="CDD" id="cd04301">
    <property type="entry name" value="NAT_SF"/>
    <property type="match status" value="1"/>
</dbReference>
<protein>
    <submittedName>
        <fullName evidence="4">DNA-binding MarR family transcriptional regulator/GNAT superfamily N-acetyltransferase</fullName>
    </submittedName>
</protein>
<keyword evidence="5" id="KW-1185">Reference proteome</keyword>
<dbReference type="InterPro" id="IPR000182">
    <property type="entry name" value="GNAT_dom"/>
</dbReference>
<reference evidence="4 5" key="1">
    <citation type="submission" date="2020-08" db="EMBL/GenBank/DDBJ databases">
        <title>Genomic Encyclopedia of Type Strains, Phase IV (KMG-IV): sequencing the most valuable type-strain genomes for metagenomic binning, comparative biology and taxonomic classification.</title>
        <authorList>
            <person name="Goeker M."/>
        </authorList>
    </citation>
    <scope>NUCLEOTIDE SEQUENCE [LARGE SCALE GENOMIC DNA]</scope>
    <source>
        <strain evidence="4 5">DSM 15743</strain>
    </source>
</reference>
<dbReference type="Pfam" id="PF00583">
    <property type="entry name" value="Acetyltransf_1"/>
    <property type="match status" value="1"/>
</dbReference>
<dbReference type="SMART" id="SM00347">
    <property type="entry name" value="HTH_MARR"/>
    <property type="match status" value="1"/>
</dbReference>
<keyword evidence="1 4" id="KW-0808">Transferase</keyword>
<proteinExistence type="predicted"/>
<dbReference type="PROSITE" id="PS51186">
    <property type="entry name" value="GNAT"/>
    <property type="match status" value="1"/>
</dbReference>
<evidence type="ECO:0000259" key="2">
    <source>
        <dbReference type="PROSITE" id="PS50995"/>
    </source>
</evidence>
<evidence type="ECO:0000313" key="4">
    <source>
        <dbReference type="EMBL" id="MBB4040972.1"/>
    </source>
</evidence>
<dbReference type="RefSeq" id="WP_027316656.1">
    <property type="nucleotide sequence ID" value="NZ_JACIDC010000008.1"/>
</dbReference>
<dbReference type="PROSITE" id="PS50995">
    <property type="entry name" value="HTH_MARR_2"/>
    <property type="match status" value="1"/>
</dbReference>
<organism evidence="4 5">
    <name type="scientific">Microvirga flocculans</name>
    <dbReference type="NCBI Taxonomy" id="217168"/>
    <lineage>
        <taxon>Bacteria</taxon>
        <taxon>Pseudomonadati</taxon>
        <taxon>Pseudomonadota</taxon>
        <taxon>Alphaproteobacteria</taxon>
        <taxon>Hyphomicrobiales</taxon>
        <taxon>Methylobacteriaceae</taxon>
        <taxon>Microvirga</taxon>
    </lineage>
</organism>
<dbReference type="SUPFAM" id="SSF46785">
    <property type="entry name" value="Winged helix' DNA-binding domain"/>
    <property type="match status" value="1"/>
</dbReference>
<comment type="caution">
    <text evidence="4">The sequence shown here is derived from an EMBL/GenBank/DDBJ whole genome shotgun (WGS) entry which is preliminary data.</text>
</comment>
<feature type="domain" description="N-acetyltransferase" evidence="3">
    <location>
        <begin position="169"/>
        <end position="312"/>
    </location>
</feature>
<gene>
    <name evidence="4" type="ORF">GGR34_002631</name>
</gene>
<sequence>MSHMPQLPTDDQIEHVRRFNRFYTRQIGLLSEGLLESEFSLTEARVLYELAHRVSVTASDLGRELGLDAGYLSRLMKRFSARGLIERTPLEGDRRQVLLSLTDAGRAAFAPLNDASAAQVGAMLSDLSAGERQQLVRAMQIVERLLGAATEPKVPYILRPYQVGDIGWIAHRQGVLYAQEYGWDETFEALVAEIAAAFVKTFDQKRERCWIAEREGEIVGSVFLVRQSDDVARLRLLYVEPSARGLGIGRRLVDECIGFARAKGYKRLTLWTNDVLVAACRIYRAAGFRLVKEEAHHSFGRDLVGQTWDLDL</sequence>
<dbReference type="Pfam" id="PF12802">
    <property type="entry name" value="MarR_2"/>
    <property type="match status" value="1"/>
</dbReference>
<keyword evidence="4" id="KW-0238">DNA-binding</keyword>
<accession>A0A7W6IGA8</accession>
<dbReference type="InterPro" id="IPR036390">
    <property type="entry name" value="WH_DNA-bd_sf"/>
</dbReference>
<dbReference type="AlphaFoldDB" id="A0A7W6IGA8"/>
<dbReference type="InterPro" id="IPR016181">
    <property type="entry name" value="Acyl_CoA_acyltransferase"/>
</dbReference>
<dbReference type="InterPro" id="IPR036388">
    <property type="entry name" value="WH-like_DNA-bd_sf"/>
</dbReference>
<dbReference type="PANTHER" id="PTHR13947:SF37">
    <property type="entry name" value="LD18367P"/>
    <property type="match status" value="1"/>
</dbReference>